<keyword evidence="1" id="KW-0175">Coiled coil</keyword>
<proteinExistence type="predicted"/>
<accession>K0SLP8</accession>
<keyword evidence="3" id="KW-1185">Reference proteome</keyword>
<evidence type="ECO:0000313" key="3">
    <source>
        <dbReference type="Proteomes" id="UP000266841"/>
    </source>
</evidence>
<dbReference type="Proteomes" id="UP000266841">
    <property type="component" value="Unassembled WGS sequence"/>
</dbReference>
<dbReference type="AlphaFoldDB" id="K0SLP8"/>
<reference evidence="2 3" key="1">
    <citation type="journal article" date="2012" name="Genome Biol.">
        <title>Genome and low-iron response of an oceanic diatom adapted to chronic iron limitation.</title>
        <authorList>
            <person name="Lommer M."/>
            <person name="Specht M."/>
            <person name="Roy A.S."/>
            <person name="Kraemer L."/>
            <person name="Andreson R."/>
            <person name="Gutowska M.A."/>
            <person name="Wolf J."/>
            <person name="Bergner S.V."/>
            <person name="Schilhabel M.B."/>
            <person name="Klostermeier U.C."/>
            <person name="Beiko R.G."/>
            <person name="Rosenstiel P."/>
            <person name="Hippler M."/>
            <person name="Laroche J."/>
        </authorList>
    </citation>
    <scope>NUCLEOTIDE SEQUENCE [LARGE SCALE GENOMIC DNA]</scope>
    <source>
        <strain evidence="2 3">CCMP1005</strain>
    </source>
</reference>
<evidence type="ECO:0000313" key="2">
    <source>
        <dbReference type="EMBL" id="EJK65914.1"/>
    </source>
</evidence>
<organism evidence="2 3">
    <name type="scientific">Thalassiosira oceanica</name>
    <name type="common">Marine diatom</name>
    <dbReference type="NCBI Taxonomy" id="159749"/>
    <lineage>
        <taxon>Eukaryota</taxon>
        <taxon>Sar</taxon>
        <taxon>Stramenopiles</taxon>
        <taxon>Ochrophyta</taxon>
        <taxon>Bacillariophyta</taxon>
        <taxon>Coscinodiscophyceae</taxon>
        <taxon>Thalassiosirophycidae</taxon>
        <taxon>Thalassiosirales</taxon>
        <taxon>Thalassiosiraceae</taxon>
        <taxon>Thalassiosira</taxon>
    </lineage>
</organism>
<feature type="coiled-coil region" evidence="1">
    <location>
        <begin position="123"/>
        <end position="157"/>
    </location>
</feature>
<gene>
    <name evidence="2" type="ORF">THAOC_13188</name>
</gene>
<protein>
    <submittedName>
        <fullName evidence="2">Uncharacterized protein</fullName>
    </submittedName>
</protein>
<name>K0SLP8_THAOC</name>
<sequence>MSDQEQLQKINDEFDSDLRSLGLRETIEKLTEERDDAVARHEALQTKSAQSDRGHTEEIKALRTKQLHEIAKLNESFQRKLIGKSLKDHIGDLKNEIRDSEASRLGQVSELQKRYNVDIGDMVAKNKTEVSVLKAEVEKLRSKLEVAERDKAENSARAEMIAMSWRYD</sequence>
<dbReference type="EMBL" id="AGNL01015377">
    <property type="protein sequence ID" value="EJK65914.1"/>
    <property type="molecule type" value="Genomic_DNA"/>
</dbReference>
<comment type="caution">
    <text evidence="2">The sequence shown here is derived from an EMBL/GenBank/DDBJ whole genome shotgun (WGS) entry which is preliminary data.</text>
</comment>
<evidence type="ECO:0000256" key="1">
    <source>
        <dbReference type="SAM" id="Coils"/>
    </source>
</evidence>